<evidence type="ECO:0000313" key="7">
    <source>
        <dbReference type="Proteomes" id="UP000797356"/>
    </source>
</evidence>
<dbReference type="Proteomes" id="UP000797356">
    <property type="component" value="Chromosome 1"/>
</dbReference>
<gene>
    <name evidence="6" type="ORF">COCNU_01G015400</name>
</gene>
<dbReference type="GO" id="GO:0016567">
    <property type="term" value="P:protein ubiquitination"/>
    <property type="evidence" value="ECO:0007669"/>
    <property type="project" value="TreeGrafter"/>
</dbReference>
<reference evidence="6" key="2">
    <citation type="submission" date="2019-07" db="EMBL/GenBank/DDBJ databases">
        <authorList>
            <person name="Yang Y."/>
            <person name="Bocs S."/>
            <person name="Baudouin L."/>
        </authorList>
    </citation>
    <scope>NUCLEOTIDE SEQUENCE</scope>
    <source>
        <tissue evidence="6">Spear leaf of Hainan Tall coconut</tissue>
    </source>
</reference>
<evidence type="ECO:0000256" key="2">
    <source>
        <dbReference type="ARBA" id="ARBA00022771"/>
    </source>
</evidence>
<keyword evidence="1" id="KW-0479">Metal-binding</keyword>
<dbReference type="PANTHER" id="PTHR15710:SF77">
    <property type="entry name" value="RING-H2 FINGER PROTEIN ATL21B"/>
    <property type="match status" value="1"/>
</dbReference>
<sequence>MSLFQRSIFGRTVLHLQAFSIRSMEDYSGPQVFDELRFTEFYTTNGEHNSTKTSMPFCFYLGQLPVLQSVSLIALEVFSHVQNHPDARELQLCEEKPFQFASGATTTQGPTMESALELLVDIGFLCDDRWTPENVHKINQLMQDMPLEEEEYDDDLADATLEYDLVEIGDSIEEMGFEDMLTSSPSIEGLERVSYIKREGFDEERVICLVEFNTEVEVSWMPCSHLFHSRCIAEWLGRSHHCPLCRCPYEEP</sequence>
<evidence type="ECO:0000313" key="6">
    <source>
        <dbReference type="EMBL" id="KAG1327606.1"/>
    </source>
</evidence>
<evidence type="ECO:0000256" key="1">
    <source>
        <dbReference type="ARBA" id="ARBA00022723"/>
    </source>
</evidence>
<evidence type="ECO:0000256" key="4">
    <source>
        <dbReference type="PROSITE-ProRule" id="PRU00175"/>
    </source>
</evidence>
<dbReference type="PANTHER" id="PTHR15710">
    <property type="entry name" value="E3 UBIQUITIN-PROTEIN LIGASE PRAJA"/>
    <property type="match status" value="1"/>
</dbReference>
<dbReference type="InterPro" id="IPR013083">
    <property type="entry name" value="Znf_RING/FYVE/PHD"/>
</dbReference>
<proteinExistence type="predicted"/>
<dbReference type="Gene3D" id="3.30.40.10">
    <property type="entry name" value="Zinc/RING finger domain, C3HC4 (zinc finger)"/>
    <property type="match status" value="1"/>
</dbReference>
<dbReference type="GO" id="GO:0005737">
    <property type="term" value="C:cytoplasm"/>
    <property type="evidence" value="ECO:0007669"/>
    <property type="project" value="TreeGrafter"/>
</dbReference>
<evidence type="ECO:0000256" key="3">
    <source>
        <dbReference type="ARBA" id="ARBA00022833"/>
    </source>
</evidence>
<name>A0A8K0HVT4_COCNU</name>
<dbReference type="GO" id="GO:0008270">
    <property type="term" value="F:zinc ion binding"/>
    <property type="evidence" value="ECO:0007669"/>
    <property type="project" value="UniProtKB-KW"/>
</dbReference>
<dbReference type="GO" id="GO:0061630">
    <property type="term" value="F:ubiquitin protein ligase activity"/>
    <property type="evidence" value="ECO:0007669"/>
    <property type="project" value="TreeGrafter"/>
</dbReference>
<keyword evidence="2 4" id="KW-0863">Zinc-finger</keyword>
<dbReference type="AlphaFoldDB" id="A0A8K0HVT4"/>
<organism evidence="6 7">
    <name type="scientific">Cocos nucifera</name>
    <name type="common">Coconut palm</name>
    <dbReference type="NCBI Taxonomy" id="13894"/>
    <lineage>
        <taxon>Eukaryota</taxon>
        <taxon>Viridiplantae</taxon>
        <taxon>Streptophyta</taxon>
        <taxon>Embryophyta</taxon>
        <taxon>Tracheophyta</taxon>
        <taxon>Spermatophyta</taxon>
        <taxon>Magnoliopsida</taxon>
        <taxon>Liliopsida</taxon>
        <taxon>Arecaceae</taxon>
        <taxon>Arecoideae</taxon>
        <taxon>Cocoseae</taxon>
        <taxon>Attaleinae</taxon>
        <taxon>Cocos</taxon>
    </lineage>
</organism>
<accession>A0A8K0HVT4</accession>
<keyword evidence="3" id="KW-0862">Zinc</keyword>
<comment type="caution">
    <text evidence="6">The sequence shown here is derived from an EMBL/GenBank/DDBJ whole genome shotgun (WGS) entry which is preliminary data.</text>
</comment>
<protein>
    <submittedName>
        <fullName evidence="6">Putative E3 ubiquitin-protein ligase RING1-like</fullName>
    </submittedName>
</protein>
<reference evidence="6" key="1">
    <citation type="journal article" date="2017" name="Gigascience">
        <title>The genome draft of coconut (Cocos nucifera).</title>
        <authorList>
            <person name="Xiao Y."/>
            <person name="Xu P."/>
            <person name="Fan H."/>
            <person name="Baudouin L."/>
            <person name="Xia W."/>
            <person name="Bocs S."/>
            <person name="Xu J."/>
            <person name="Li Q."/>
            <person name="Guo A."/>
            <person name="Zhou L."/>
            <person name="Li J."/>
            <person name="Wu Y."/>
            <person name="Ma Z."/>
            <person name="Armero A."/>
            <person name="Issali A.E."/>
            <person name="Liu N."/>
            <person name="Peng M."/>
            <person name="Yang Y."/>
        </authorList>
    </citation>
    <scope>NUCLEOTIDE SEQUENCE</scope>
    <source>
        <tissue evidence="6">Spear leaf of Hainan Tall coconut</tissue>
    </source>
</reference>
<dbReference type="SUPFAM" id="SSF57850">
    <property type="entry name" value="RING/U-box"/>
    <property type="match status" value="1"/>
</dbReference>
<evidence type="ECO:0000259" key="5">
    <source>
        <dbReference type="PROSITE" id="PS50089"/>
    </source>
</evidence>
<dbReference type="OrthoDB" id="694969at2759"/>
<feature type="domain" description="RING-type" evidence="5">
    <location>
        <begin position="207"/>
        <end position="246"/>
    </location>
</feature>
<dbReference type="InterPro" id="IPR001841">
    <property type="entry name" value="Znf_RING"/>
</dbReference>
<dbReference type="EMBL" id="CM017872">
    <property type="protein sequence ID" value="KAG1327606.1"/>
    <property type="molecule type" value="Genomic_DNA"/>
</dbReference>
<dbReference type="PROSITE" id="PS50089">
    <property type="entry name" value="ZF_RING_2"/>
    <property type="match status" value="1"/>
</dbReference>
<keyword evidence="7" id="KW-1185">Reference proteome</keyword>
<dbReference type="Pfam" id="PF13639">
    <property type="entry name" value="zf-RING_2"/>
    <property type="match status" value="1"/>
</dbReference>